<dbReference type="InterPro" id="IPR017592">
    <property type="entry name" value="Pilus_assmbl_Flp-typ_CpaB"/>
</dbReference>
<dbReference type="InterPro" id="IPR013974">
    <property type="entry name" value="SAF"/>
</dbReference>
<keyword evidence="1" id="KW-1133">Transmembrane helix</keyword>
<evidence type="ECO:0000256" key="1">
    <source>
        <dbReference type="SAM" id="Phobius"/>
    </source>
</evidence>
<dbReference type="EMBL" id="VUYU01000010">
    <property type="protein sequence ID" value="NHZ35288.1"/>
    <property type="molecule type" value="Genomic_DNA"/>
</dbReference>
<proteinExistence type="predicted"/>
<keyword evidence="4" id="KW-1185">Reference proteome</keyword>
<organism evidence="3 4">
    <name type="scientific">Massilia rubra</name>
    <dbReference type="NCBI Taxonomy" id="2607910"/>
    <lineage>
        <taxon>Bacteria</taxon>
        <taxon>Pseudomonadati</taxon>
        <taxon>Pseudomonadota</taxon>
        <taxon>Betaproteobacteria</taxon>
        <taxon>Burkholderiales</taxon>
        <taxon>Oxalobacteraceae</taxon>
        <taxon>Telluria group</taxon>
        <taxon>Massilia</taxon>
    </lineage>
</organism>
<evidence type="ECO:0000313" key="4">
    <source>
        <dbReference type="Proteomes" id="UP000785613"/>
    </source>
</evidence>
<evidence type="ECO:0000313" key="3">
    <source>
        <dbReference type="EMBL" id="NHZ35288.1"/>
    </source>
</evidence>
<gene>
    <name evidence="3" type="primary">cpaB</name>
    <name evidence="3" type="ORF">F0185_17110</name>
</gene>
<dbReference type="CDD" id="cd11614">
    <property type="entry name" value="SAF_CpaB_FlgA_like"/>
    <property type="match status" value="1"/>
</dbReference>
<keyword evidence="1" id="KW-0472">Membrane</keyword>
<feature type="domain" description="SAF" evidence="2">
    <location>
        <begin position="49"/>
        <end position="113"/>
    </location>
</feature>
<name>A0ABX0LL12_9BURK</name>
<dbReference type="Proteomes" id="UP000785613">
    <property type="component" value="Unassembled WGS sequence"/>
</dbReference>
<evidence type="ECO:0000259" key="2">
    <source>
        <dbReference type="SMART" id="SM00858"/>
    </source>
</evidence>
<dbReference type="SMART" id="SM00858">
    <property type="entry name" value="SAF"/>
    <property type="match status" value="1"/>
</dbReference>
<dbReference type="InterPro" id="IPR031571">
    <property type="entry name" value="RcpC_dom"/>
</dbReference>
<keyword evidence="1" id="KW-0812">Transmembrane</keyword>
<comment type="caution">
    <text evidence="3">The sequence shown here is derived from an EMBL/GenBank/DDBJ whole genome shotgun (WGS) entry which is preliminary data.</text>
</comment>
<accession>A0ABX0LL12</accession>
<sequence length="357" mass="37417">MRPLKISKNTLLLGGAVGLGIVCFVGANYFLRAHLSREEARLAGDYQTKKILVAKADIPAGATLSGDNLAVRSVPERYLSSTVLAPDSFDMVQGQKIMVALKPGDPIDRGALERGDHAALSTTVAKGERAITFPVDEISSISGMLVPGDIIDLLFTGPGTTTNSYNQPPEADGQARARELLHVRLIMQAVSVMATGKTTQKRVVRTEGGGEREVNAEFSTVTLNVGPRDAEQILLAQQIGKLTAVLRNPEDKDVLKRVVLDEATFKQVEGAPPKPDEGRFIEIIIGGTGTAGGARVKSPEGGEALVNLLKEIAPRPATPAAAPAPAPAPSAGNVHHRLGLVPAPAPSLTAAVSPIKP</sequence>
<reference evidence="3 4" key="1">
    <citation type="submission" date="2019-09" db="EMBL/GenBank/DDBJ databases">
        <title>Taxonomy of Antarctic Massilia spp.: description of Massilia rubra sp. nov., Massilia aquatica sp. nov., Massilia mucilaginosa sp. nov., Massilia frigida sp. nov. isolated from streams, lakes and regoliths.</title>
        <authorList>
            <person name="Holochova P."/>
            <person name="Sedlacek I."/>
            <person name="Kralova S."/>
            <person name="Maslanova I."/>
            <person name="Busse H.-J."/>
            <person name="Stankova E."/>
            <person name="Vrbovska V."/>
            <person name="Kovarovic V."/>
            <person name="Bartak M."/>
            <person name="Svec P."/>
            <person name="Pantucek R."/>
        </authorList>
    </citation>
    <scope>NUCLEOTIDE SEQUENCE [LARGE SCALE GENOMIC DNA]</scope>
    <source>
        <strain evidence="3 4">CCM 8692</strain>
    </source>
</reference>
<dbReference type="Pfam" id="PF16976">
    <property type="entry name" value="RcpC"/>
    <property type="match status" value="1"/>
</dbReference>
<feature type="transmembrane region" description="Helical" evidence="1">
    <location>
        <begin position="12"/>
        <end position="31"/>
    </location>
</feature>
<dbReference type="Pfam" id="PF08666">
    <property type="entry name" value="SAF"/>
    <property type="match status" value="1"/>
</dbReference>
<dbReference type="NCBIfam" id="TIGR03177">
    <property type="entry name" value="pilus_cpaB"/>
    <property type="match status" value="1"/>
</dbReference>
<protein>
    <submittedName>
        <fullName evidence="3">Flp pilus assembly protein CpaB</fullName>
    </submittedName>
</protein>